<evidence type="ECO:0000256" key="5">
    <source>
        <dbReference type="ARBA" id="ARBA00022701"/>
    </source>
</evidence>
<protein>
    <submittedName>
        <fullName evidence="15">EB1 homolog, putative</fullName>
    </submittedName>
</protein>
<gene>
    <name evidence="15" type="ORF">PVVCY_0400630</name>
    <name evidence="14" type="ORF">YYE_04134</name>
</gene>
<feature type="coiled-coil region" evidence="10">
    <location>
        <begin position="310"/>
        <end position="344"/>
    </location>
</feature>
<keyword evidence="5 9" id="KW-0493">Microtubule</keyword>
<feature type="compositionally biased region" description="Low complexity" evidence="11">
    <location>
        <begin position="208"/>
        <end position="223"/>
    </location>
</feature>
<evidence type="ECO:0000313" key="16">
    <source>
        <dbReference type="Proteomes" id="UP000030681"/>
    </source>
</evidence>
<evidence type="ECO:0000259" key="13">
    <source>
        <dbReference type="PROSITE" id="PS51230"/>
    </source>
</evidence>
<dbReference type="GeneID" id="19962340"/>
<keyword evidence="10" id="KW-0175">Coiled coil</keyword>
<evidence type="ECO:0000256" key="7">
    <source>
        <dbReference type="ARBA" id="ARBA00023212"/>
    </source>
</evidence>
<dbReference type="PANTHER" id="PTHR10623">
    <property type="entry name" value="MICROTUBULE-ASSOCIATED PROTEIN RP/EB FAMILY MEMBER"/>
    <property type="match status" value="1"/>
</dbReference>
<dbReference type="PROSITE" id="PS51230">
    <property type="entry name" value="EB1_C"/>
    <property type="match status" value="1"/>
</dbReference>
<dbReference type="InterPro" id="IPR004953">
    <property type="entry name" value="EB1_C"/>
</dbReference>
<dbReference type="FunFam" id="1.10.418.10:FF:000028">
    <property type="entry name" value="RP/EB family microtubule-associated protein"/>
    <property type="match status" value="1"/>
</dbReference>
<evidence type="ECO:0000256" key="3">
    <source>
        <dbReference type="ARBA" id="ARBA00022490"/>
    </source>
</evidence>
<feature type="domain" description="EB1 C-terminal" evidence="13">
    <location>
        <begin position="323"/>
        <end position="392"/>
    </location>
</feature>
<dbReference type="InterPro" id="IPR036133">
    <property type="entry name" value="EB1_C_sf"/>
</dbReference>
<keyword evidence="8" id="KW-0131">Cell cycle</keyword>
<evidence type="ECO:0000259" key="12">
    <source>
        <dbReference type="PROSITE" id="PS50021"/>
    </source>
</evidence>
<dbReference type="GO" id="GO:0005874">
    <property type="term" value="C:microtubule"/>
    <property type="evidence" value="ECO:0007669"/>
    <property type="project" value="UniProtKB-KW"/>
</dbReference>
<evidence type="ECO:0000313" key="14">
    <source>
        <dbReference type="EMBL" id="KEG01099.1"/>
    </source>
</evidence>
<sequence length="438" mass="50978">MHEGKETFSFGNMDSGVVVSRKELIEWVNSFLKLNITKIEQCSNGAIYIQLLDILFPNKSVLHKAKWNARMEYECIINYKLIQSVFNKLGIKKDMDIDKLIKGKYQDNLELLQWFKAFFERLVDYNNEEIANYDAMERRKICILGERGDYKLLNNYMPDWAKVDLNLIKDKIVSNNSKKNTDPIPNTYQNMNTTNLIPTSSSSANIQSNINTKNNQTTNNIHSHNNRSRSLSRKDLKRNEKPNNLASTTIKYNNSHTSKDISFQKKKLTTMGPDTIKTNNRLSILNKLTSQSTMPSYYNKNSISENSKDNISLIDQNKKLKNLLENKNQEIILLQNKLQEEQCEKKIILFEKNFYYNKLRFLELLCHQTNNDSILINDIHQIIYARENTYFHQTISTQNQEDTNDDGNNNGIIQNNNDCTEQYGMENGEQHAIGSHIE</sequence>
<name>A0A081IBP1_PLAVN</name>
<dbReference type="RefSeq" id="XP_008625997.1">
    <property type="nucleotide sequence ID" value="XM_008627775.1"/>
</dbReference>
<feature type="domain" description="Calponin-homology (CH)" evidence="12">
    <location>
        <begin position="18"/>
        <end position="120"/>
    </location>
</feature>
<dbReference type="SUPFAM" id="SSF47576">
    <property type="entry name" value="Calponin-homology domain, CH-domain"/>
    <property type="match status" value="1"/>
</dbReference>
<keyword evidence="6" id="KW-0498">Mitosis</keyword>
<organism evidence="14 16">
    <name type="scientific">Plasmodium vinckei vinckei</name>
    <dbReference type="NCBI Taxonomy" id="54757"/>
    <lineage>
        <taxon>Eukaryota</taxon>
        <taxon>Sar</taxon>
        <taxon>Alveolata</taxon>
        <taxon>Apicomplexa</taxon>
        <taxon>Aconoidasida</taxon>
        <taxon>Haemosporida</taxon>
        <taxon>Plasmodiidae</taxon>
        <taxon>Plasmodium</taxon>
        <taxon>Plasmodium (Vinckeia)</taxon>
    </lineage>
</organism>
<comment type="similarity">
    <text evidence="2">Belongs to the MAPRE family.</text>
</comment>
<dbReference type="PROSITE" id="PS50021">
    <property type="entry name" value="CH"/>
    <property type="match status" value="1"/>
</dbReference>
<dbReference type="GO" id="GO:0008017">
    <property type="term" value="F:microtubule binding"/>
    <property type="evidence" value="ECO:0007669"/>
    <property type="project" value="InterPro"/>
</dbReference>
<evidence type="ECO:0000256" key="9">
    <source>
        <dbReference type="PROSITE-ProRule" id="PRU00576"/>
    </source>
</evidence>
<evidence type="ECO:0000256" key="4">
    <source>
        <dbReference type="ARBA" id="ARBA00022618"/>
    </source>
</evidence>
<dbReference type="SUPFAM" id="SSF140612">
    <property type="entry name" value="EB1 dimerisation domain-like"/>
    <property type="match status" value="1"/>
</dbReference>
<proteinExistence type="inferred from homology"/>
<reference evidence="14 16" key="1">
    <citation type="submission" date="2013-02" db="EMBL/GenBank/DDBJ databases">
        <title>The Genome Sequence of Plasmodium vinckei vinckei.</title>
        <authorList>
            <consortium name="The Broad Institute Genome Sequencing Platform"/>
            <consortium name="The Broad Institute Genome Sequencing Center for Infectious Disease"/>
            <person name="Neafsey D."/>
            <person name="Cheeseman I."/>
            <person name="Volkman S."/>
            <person name="Adams J."/>
            <person name="Walker B."/>
            <person name="Young S.K."/>
            <person name="Zeng Q."/>
            <person name="Gargeya S."/>
            <person name="Fitzgerald M."/>
            <person name="Haas B."/>
            <person name="Abouelleil A."/>
            <person name="Alvarado L."/>
            <person name="Arachchi H.M."/>
            <person name="Berlin A.M."/>
            <person name="Chapman S.B."/>
            <person name="Dewar J."/>
            <person name="Goldberg J."/>
            <person name="Griggs A."/>
            <person name="Gujja S."/>
            <person name="Hansen M."/>
            <person name="Howarth C."/>
            <person name="Imamovic A."/>
            <person name="Larimer J."/>
            <person name="McCowan C."/>
            <person name="Murphy C."/>
            <person name="Neiman D."/>
            <person name="Pearson M."/>
            <person name="Priest M."/>
            <person name="Roberts A."/>
            <person name="Saif S."/>
            <person name="Shea T."/>
            <person name="Sisk P."/>
            <person name="Sykes S."/>
            <person name="Wortman J."/>
            <person name="Nusbaum C."/>
            <person name="Birren B."/>
        </authorList>
    </citation>
    <scope>NUCLEOTIDE SEQUENCE [LARGE SCALE GENOMIC DNA]</scope>
    <source>
        <strain evidence="16">vinckei</strain>
        <strain evidence="14">Vinckei</strain>
    </source>
</reference>
<evidence type="ECO:0000313" key="15">
    <source>
        <dbReference type="EMBL" id="VEV54968.1"/>
    </source>
</evidence>
<feature type="compositionally biased region" description="Basic and acidic residues" evidence="11">
    <location>
        <begin position="232"/>
        <end position="241"/>
    </location>
</feature>
<keyword evidence="7" id="KW-0206">Cytoskeleton</keyword>
<dbReference type="Proteomes" id="UP000030681">
    <property type="component" value="Unassembled WGS sequence"/>
</dbReference>
<dbReference type="Pfam" id="PF03271">
    <property type="entry name" value="EB1"/>
    <property type="match status" value="1"/>
</dbReference>
<comment type="subcellular location">
    <subcellularLocation>
        <location evidence="1">Cytoplasm</location>
        <location evidence="1">Cytoskeleton</location>
    </subcellularLocation>
</comment>
<dbReference type="Proteomes" id="UP000290582">
    <property type="component" value="Chromosome PVVCY_04"/>
</dbReference>
<evidence type="ECO:0000256" key="11">
    <source>
        <dbReference type="SAM" id="MobiDB-lite"/>
    </source>
</evidence>
<keyword evidence="3" id="KW-0963">Cytoplasm</keyword>
<evidence type="ECO:0000256" key="10">
    <source>
        <dbReference type="SAM" id="Coils"/>
    </source>
</evidence>
<dbReference type="VEuPathDB" id="PlasmoDB:PVVCY_0400630"/>
<dbReference type="InterPro" id="IPR027328">
    <property type="entry name" value="MAPRE"/>
</dbReference>
<evidence type="ECO:0000313" key="17">
    <source>
        <dbReference type="Proteomes" id="UP000290582"/>
    </source>
</evidence>
<evidence type="ECO:0000256" key="2">
    <source>
        <dbReference type="ARBA" id="ARBA00010729"/>
    </source>
</evidence>
<dbReference type="Pfam" id="PF00307">
    <property type="entry name" value="CH"/>
    <property type="match status" value="1"/>
</dbReference>
<dbReference type="AlphaFoldDB" id="A0A081IBP1"/>
<dbReference type="Gene3D" id="1.10.418.10">
    <property type="entry name" value="Calponin-like domain"/>
    <property type="match status" value="1"/>
</dbReference>
<evidence type="ECO:0000256" key="8">
    <source>
        <dbReference type="ARBA" id="ARBA00023306"/>
    </source>
</evidence>
<evidence type="ECO:0000256" key="6">
    <source>
        <dbReference type="ARBA" id="ARBA00022776"/>
    </source>
</evidence>
<dbReference type="KEGG" id="pvv:PVVCY_0400630"/>
<dbReference type="InterPro" id="IPR036872">
    <property type="entry name" value="CH_dom_sf"/>
</dbReference>
<dbReference type="InterPro" id="IPR001715">
    <property type="entry name" value="CH_dom"/>
</dbReference>
<accession>A0A081IBP1</accession>
<dbReference type="GO" id="GO:0051301">
    <property type="term" value="P:cell division"/>
    <property type="evidence" value="ECO:0007669"/>
    <property type="project" value="UniProtKB-KW"/>
</dbReference>
<dbReference type="EMBL" id="KL446953">
    <property type="protein sequence ID" value="KEG01099.1"/>
    <property type="molecule type" value="Genomic_DNA"/>
</dbReference>
<feature type="region of interest" description="Disordered" evidence="11">
    <location>
        <begin position="208"/>
        <end position="250"/>
    </location>
</feature>
<evidence type="ECO:0000256" key="1">
    <source>
        <dbReference type="ARBA" id="ARBA00004245"/>
    </source>
</evidence>
<dbReference type="Gene3D" id="1.20.5.1430">
    <property type="match status" value="1"/>
</dbReference>
<keyword evidence="4" id="KW-0132">Cell division</keyword>
<dbReference type="OrthoDB" id="2119228at2759"/>
<dbReference type="EMBL" id="LR215060">
    <property type="protein sequence ID" value="VEV54968.1"/>
    <property type="molecule type" value="Genomic_DNA"/>
</dbReference>
<reference evidence="15 17" key="2">
    <citation type="submission" date="2019-01" db="EMBL/GenBank/DDBJ databases">
        <authorList>
            <person name="Ramaprasad A."/>
        </authorList>
    </citation>
    <scope>NUCLEOTIDE SEQUENCE [LARGE SCALE GENOMIC DNA]</scope>
</reference>